<dbReference type="Proteomes" id="UP001234989">
    <property type="component" value="Chromosome 12"/>
</dbReference>
<accession>A0AAF0ZYL9</accession>
<sequence>MSEKPTDFLDSNPKIRRMDRILKHQLHSRKADNQASDFRVSIRTQMPQNGFSTLRQSISLTQKWCPDSKVKDRALNYFPEATVASGEVTVTSGKAKSQLR</sequence>
<reference evidence="1" key="1">
    <citation type="submission" date="2023-08" db="EMBL/GenBank/DDBJ databases">
        <title>A de novo genome assembly of Solanum verrucosum Schlechtendal, a Mexican diploid species geographically isolated from the other diploid A-genome species in potato relatives.</title>
        <authorList>
            <person name="Hosaka K."/>
        </authorList>
    </citation>
    <scope>NUCLEOTIDE SEQUENCE</scope>
    <source>
        <tissue evidence="1">Young leaves</tissue>
    </source>
</reference>
<proteinExistence type="predicted"/>
<dbReference type="AlphaFoldDB" id="A0AAF0ZYL9"/>
<organism evidence="1 2">
    <name type="scientific">Solanum verrucosum</name>
    <dbReference type="NCBI Taxonomy" id="315347"/>
    <lineage>
        <taxon>Eukaryota</taxon>
        <taxon>Viridiplantae</taxon>
        <taxon>Streptophyta</taxon>
        <taxon>Embryophyta</taxon>
        <taxon>Tracheophyta</taxon>
        <taxon>Spermatophyta</taxon>
        <taxon>Magnoliopsida</taxon>
        <taxon>eudicotyledons</taxon>
        <taxon>Gunneridae</taxon>
        <taxon>Pentapetalae</taxon>
        <taxon>asterids</taxon>
        <taxon>lamiids</taxon>
        <taxon>Solanales</taxon>
        <taxon>Solanaceae</taxon>
        <taxon>Solanoideae</taxon>
        <taxon>Solaneae</taxon>
        <taxon>Solanum</taxon>
    </lineage>
</organism>
<name>A0AAF0ZYL9_SOLVR</name>
<dbReference type="EMBL" id="CP133623">
    <property type="protein sequence ID" value="WMV57437.1"/>
    <property type="molecule type" value="Genomic_DNA"/>
</dbReference>
<protein>
    <submittedName>
        <fullName evidence="1">Uncharacterized protein</fullName>
    </submittedName>
</protein>
<gene>
    <name evidence="1" type="ORF">MTR67_050822</name>
</gene>
<evidence type="ECO:0000313" key="2">
    <source>
        <dbReference type="Proteomes" id="UP001234989"/>
    </source>
</evidence>
<keyword evidence="2" id="KW-1185">Reference proteome</keyword>
<evidence type="ECO:0000313" key="1">
    <source>
        <dbReference type="EMBL" id="WMV57437.1"/>
    </source>
</evidence>